<sequence length="298" mass="33433">MDDINSGCRQGHPIHATFVGDYPDQCLVTCTKTGDCLTCEAPRDNLGDGSIFPLRNLDEIFGALETLDQGPTVYAHQANFEPFWEGFPYTNIFRSITPDNLNQQCQGVVKHLISWLKEACDEAEINAHCRRLPPNHNIRLFILFAVLVTLSVFHHSGSTSFIPHQHWFRGISIQVQGNVENDVEEEVRNLVVLFAGNAVDIVIIGASLSLFHVEDASSTILMVISAINFGSWLSHSLINLHSSEINSRVSHRENDDRNKRWLNIETMRQNPYLELLLDGTFSVLKAPVGWDSAAVLRN</sequence>
<dbReference type="AlphaFoldDB" id="A0AAD6ZM27"/>
<feature type="transmembrane region" description="Helical" evidence="1">
    <location>
        <begin position="190"/>
        <end position="213"/>
    </location>
</feature>
<keyword evidence="3" id="KW-1185">Reference proteome</keyword>
<comment type="caution">
    <text evidence="2">The sequence shown here is derived from an EMBL/GenBank/DDBJ whole genome shotgun (WGS) entry which is preliminary data.</text>
</comment>
<evidence type="ECO:0000313" key="3">
    <source>
        <dbReference type="Proteomes" id="UP001218218"/>
    </source>
</evidence>
<feature type="transmembrane region" description="Helical" evidence="1">
    <location>
        <begin position="140"/>
        <end position="157"/>
    </location>
</feature>
<organism evidence="2 3">
    <name type="scientific">Mycena albidolilacea</name>
    <dbReference type="NCBI Taxonomy" id="1033008"/>
    <lineage>
        <taxon>Eukaryota</taxon>
        <taxon>Fungi</taxon>
        <taxon>Dikarya</taxon>
        <taxon>Basidiomycota</taxon>
        <taxon>Agaricomycotina</taxon>
        <taxon>Agaricomycetes</taxon>
        <taxon>Agaricomycetidae</taxon>
        <taxon>Agaricales</taxon>
        <taxon>Marasmiineae</taxon>
        <taxon>Mycenaceae</taxon>
        <taxon>Mycena</taxon>
    </lineage>
</organism>
<evidence type="ECO:0000256" key="1">
    <source>
        <dbReference type="SAM" id="Phobius"/>
    </source>
</evidence>
<dbReference type="EMBL" id="JARIHO010000040">
    <property type="protein sequence ID" value="KAJ7327901.1"/>
    <property type="molecule type" value="Genomic_DNA"/>
</dbReference>
<dbReference type="Pfam" id="PF18759">
    <property type="entry name" value="Plavaka"/>
    <property type="match status" value="1"/>
</dbReference>
<reference evidence="2" key="1">
    <citation type="submission" date="2023-03" db="EMBL/GenBank/DDBJ databases">
        <title>Massive genome expansion in bonnet fungi (Mycena s.s.) driven by repeated elements and novel gene families across ecological guilds.</title>
        <authorList>
            <consortium name="Lawrence Berkeley National Laboratory"/>
            <person name="Harder C.B."/>
            <person name="Miyauchi S."/>
            <person name="Viragh M."/>
            <person name="Kuo A."/>
            <person name="Thoen E."/>
            <person name="Andreopoulos B."/>
            <person name="Lu D."/>
            <person name="Skrede I."/>
            <person name="Drula E."/>
            <person name="Henrissat B."/>
            <person name="Morin E."/>
            <person name="Kohler A."/>
            <person name="Barry K."/>
            <person name="LaButti K."/>
            <person name="Morin E."/>
            <person name="Salamov A."/>
            <person name="Lipzen A."/>
            <person name="Mereny Z."/>
            <person name="Hegedus B."/>
            <person name="Baldrian P."/>
            <person name="Stursova M."/>
            <person name="Weitz H."/>
            <person name="Taylor A."/>
            <person name="Grigoriev I.V."/>
            <person name="Nagy L.G."/>
            <person name="Martin F."/>
            <person name="Kauserud H."/>
        </authorList>
    </citation>
    <scope>NUCLEOTIDE SEQUENCE</scope>
    <source>
        <strain evidence="2">CBHHK002</strain>
    </source>
</reference>
<proteinExistence type="predicted"/>
<dbReference type="InterPro" id="IPR041078">
    <property type="entry name" value="Plavaka"/>
</dbReference>
<evidence type="ECO:0000313" key="2">
    <source>
        <dbReference type="EMBL" id="KAJ7327901.1"/>
    </source>
</evidence>
<keyword evidence="1" id="KW-0812">Transmembrane</keyword>
<keyword evidence="1" id="KW-1133">Transmembrane helix</keyword>
<gene>
    <name evidence="2" type="ORF">DFH08DRAFT_816068</name>
</gene>
<keyword evidence="1" id="KW-0472">Membrane</keyword>
<name>A0AAD6ZM27_9AGAR</name>
<accession>A0AAD6ZM27</accession>
<protein>
    <submittedName>
        <fullName evidence="2">Uncharacterized protein</fullName>
    </submittedName>
</protein>
<dbReference type="Proteomes" id="UP001218218">
    <property type="component" value="Unassembled WGS sequence"/>
</dbReference>